<evidence type="ECO:0008006" key="4">
    <source>
        <dbReference type="Google" id="ProtNLM"/>
    </source>
</evidence>
<name>A0A1T4ZQP9_9SPHN</name>
<dbReference type="RefSeq" id="WP_079646070.1">
    <property type="nucleotide sequence ID" value="NZ_FUYM01000001.1"/>
</dbReference>
<protein>
    <recommendedName>
        <fullName evidence="4">DUF721 domain-containing protein</fullName>
    </recommendedName>
</protein>
<dbReference type="STRING" id="439228.SAMN06295920_10175"/>
<dbReference type="Pfam" id="PF05258">
    <property type="entry name" value="DciA"/>
    <property type="match status" value="1"/>
</dbReference>
<gene>
    <name evidence="2" type="ORF">SAMN06295920_10175</name>
</gene>
<dbReference type="InterPro" id="IPR007922">
    <property type="entry name" value="DciA-like"/>
</dbReference>
<reference evidence="3" key="1">
    <citation type="submission" date="2017-02" db="EMBL/GenBank/DDBJ databases">
        <authorList>
            <person name="Varghese N."/>
            <person name="Submissions S."/>
        </authorList>
    </citation>
    <scope>NUCLEOTIDE SEQUENCE [LARGE SCALE GENOMIC DNA]</scope>
    <source>
        <strain evidence="3">UM2</strain>
    </source>
</reference>
<evidence type="ECO:0000256" key="1">
    <source>
        <dbReference type="SAM" id="MobiDB-lite"/>
    </source>
</evidence>
<evidence type="ECO:0000313" key="3">
    <source>
        <dbReference type="Proteomes" id="UP000189818"/>
    </source>
</evidence>
<feature type="region of interest" description="Disordered" evidence="1">
    <location>
        <begin position="1"/>
        <end position="38"/>
    </location>
</feature>
<accession>A0A1T4ZQP9</accession>
<dbReference type="EMBL" id="FUYM01000001">
    <property type="protein sequence ID" value="SKB25111.1"/>
    <property type="molecule type" value="Genomic_DNA"/>
</dbReference>
<keyword evidence="3" id="KW-1185">Reference proteome</keyword>
<dbReference type="AlphaFoldDB" id="A0A1T4ZQP9"/>
<sequence>MKRAMSETGKTRSSTKGPGTPTAKAARESRPRGGGARRVADMVPDIGRAAFRRFGFVQSSVVSRWAEIVGERYARVSTPESIRFPQGRRADGVLTLTVEGSHATMLQHVAPTIIERVNRFFGYSAVARIAIKPGTCAAPQPPRGRAAPPSLRPVPVDLGESLRTVGDPELRACLESLAGALAATSGPPVIASGDSDR</sequence>
<proteinExistence type="predicted"/>
<organism evidence="2 3">
    <name type="scientific">Rhizorhabdus histidinilytica</name>
    <dbReference type="NCBI Taxonomy" id="439228"/>
    <lineage>
        <taxon>Bacteria</taxon>
        <taxon>Pseudomonadati</taxon>
        <taxon>Pseudomonadota</taxon>
        <taxon>Alphaproteobacteria</taxon>
        <taxon>Sphingomonadales</taxon>
        <taxon>Sphingomonadaceae</taxon>
        <taxon>Rhizorhabdus</taxon>
    </lineage>
</organism>
<evidence type="ECO:0000313" key="2">
    <source>
        <dbReference type="EMBL" id="SKB25111.1"/>
    </source>
</evidence>
<dbReference type="OrthoDB" id="7160947at2"/>
<dbReference type="Proteomes" id="UP000189818">
    <property type="component" value="Unassembled WGS sequence"/>
</dbReference>